<dbReference type="Proteomes" id="UP001281147">
    <property type="component" value="Unassembled WGS sequence"/>
</dbReference>
<gene>
    <name evidence="1" type="ORF">LTR37_000056</name>
</gene>
<accession>A0ACC3P0A9</accession>
<evidence type="ECO:0000313" key="1">
    <source>
        <dbReference type="EMBL" id="KAK3725908.1"/>
    </source>
</evidence>
<protein>
    <submittedName>
        <fullName evidence="1">Uncharacterized protein</fullName>
    </submittedName>
</protein>
<reference evidence="1" key="1">
    <citation type="submission" date="2023-07" db="EMBL/GenBank/DDBJ databases">
        <title>Black Yeasts Isolated from many extreme environments.</title>
        <authorList>
            <person name="Coleine C."/>
            <person name="Stajich J.E."/>
            <person name="Selbmann L."/>
        </authorList>
    </citation>
    <scope>NUCLEOTIDE SEQUENCE</scope>
    <source>
        <strain evidence="1">CCFEE 5714</strain>
    </source>
</reference>
<evidence type="ECO:0000313" key="2">
    <source>
        <dbReference type="Proteomes" id="UP001281147"/>
    </source>
</evidence>
<name>A0ACC3P0A9_9PEZI</name>
<dbReference type="EMBL" id="JAUTXU010000001">
    <property type="protein sequence ID" value="KAK3725908.1"/>
    <property type="molecule type" value="Genomic_DNA"/>
</dbReference>
<comment type="caution">
    <text evidence="1">The sequence shown here is derived from an EMBL/GenBank/DDBJ whole genome shotgun (WGS) entry which is preliminary data.</text>
</comment>
<organism evidence="1 2">
    <name type="scientific">Vermiconidia calcicola</name>
    <dbReference type="NCBI Taxonomy" id="1690605"/>
    <lineage>
        <taxon>Eukaryota</taxon>
        <taxon>Fungi</taxon>
        <taxon>Dikarya</taxon>
        <taxon>Ascomycota</taxon>
        <taxon>Pezizomycotina</taxon>
        <taxon>Dothideomycetes</taxon>
        <taxon>Dothideomycetidae</taxon>
        <taxon>Mycosphaerellales</taxon>
        <taxon>Extremaceae</taxon>
        <taxon>Vermiconidia</taxon>
    </lineage>
</organism>
<proteinExistence type="predicted"/>
<sequence length="754" mass="82683">MDEKEPIHEEQPSTEQQSDQHKTSNSKTAQLRPIYISISIVLLLCNYFLAQYDKFILSYFQDSVSESLNLSASAYGVLSGYATGIVYALAALPVAYLADSFKSARVWVLTICSLWWSLSVIFQSLAHNFWQIFLARIAMGLGQACVEPLSVSLISDLTNGWRNVFVGESIFFVGVYIGEAISGQIATAFADREEGWRVALRAIGITGIVVAVVLRLFLRDSTRNSGLIVDDKIYEEHRTFGDSLQTARSQLRITVSYLIRMRSFWLLVLSASCRQLAGNVFGYYMPTYLSNTFSAKEELLSRYGIIVGVVGTVAVLTGGAVTSLLWDRTKLTPLWITAIGGMISSVFVLLMLFSRQIAGGNQTGGVHIVYGVMSVAYLSAELWLGCMYGLIASLLPPRYKTFGLSIWSAIQVLIYSSGPQIIGLALRNSEPGSTTYTNDTRVLLAVLIVGGYWVAGLGFLSAIPLLRHDLKHGVNIAQKLSRRRKRLLILPLMTSVQSWKSLSFRFDTVRPMFINIGATGNTTKLLSVQSIMFDITLRPLKDQCFDPLCSLIPLSITALHITAAAFVTGTLSCAAAALDSPLYASTFWIMNRCLDCLDGAVARQRGAASDVGGFLDLLSDFIIYSAIPICCSCSSQRGWDGSNIQRRWLAVAVVEATFHVNNFVLFFVAALAEKRKAAISKSKDESPSEKATKELTTLTMRPALVEGAESGLVFSVMLAIPRSTEYLCWTLAAGVAFGTLQRVTWVVNALGKKE</sequence>
<keyword evidence="2" id="KW-1185">Reference proteome</keyword>